<proteinExistence type="predicted"/>
<keyword evidence="2" id="KW-0732">Signal</keyword>
<protein>
    <submittedName>
        <fullName evidence="3">Uncharacterized protein</fullName>
    </submittedName>
</protein>
<evidence type="ECO:0000313" key="4">
    <source>
        <dbReference type="Proteomes" id="UP000613177"/>
    </source>
</evidence>
<feature type="region of interest" description="Disordered" evidence="1">
    <location>
        <begin position="517"/>
        <end position="549"/>
    </location>
</feature>
<feature type="non-terminal residue" evidence="3">
    <location>
        <position position="753"/>
    </location>
</feature>
<feature type="region of interest" description="Disordered" evidence="1">
    <location>
        <begin position="168"/>
        <end position="189"/>
    </location>
</feature>
<feature type="compositionally biased region" description="Polar residues" evidence="1">
    <location>
        <begin position="168"/>
        <end position="188"/>
    </location>
</feature>
<accession>A0A8H7VZ92</accession>
<gene>
    <name evidence="3" type="ORF">INT48_002700</name>
</gene>
<name>A0A8H7VZ92_9FUNG</name>
<dbReference type="SUPFAM" id="SSF56436">
    <property type="entry name" value="C-type lectin-like"/>
    <property type="match status" value="1"/>
</dbReference>
<feature type="compositionally biased region" description="Polar residues" evidence="1">
    <location>
        <begin position="517"/>
        <end position="546"/>
    </location>
</feature>
<dbReference type="EMBL" id="JAEPRE010000012">
    <property type="protein sequence ID" value="KAG2236887.1"/>
    <property type="molecule type" value="Genomic_DNA"/>
</dbReference>
<comment type="caution">
    <text evidence="3">The sequence shown here is derived from an EMBL/GenBank/DDBJ whole genome shotgun (WGS) entry which is preliminary data.</text>
</comment>
<dbReference type="CDD" id="cd00037">
    <property type="entry name" value="CLECT"/>
    <property type="match status" value="1"/>
</dbReference>
<evidence type="ECO:0000313" key="3">
    <source>
        <dbReference type="EMBL" id="KAG2236887.1"/>
    </source>
</evidence>
<feature type="chain" id="PRO_5034401847" evidence="2">
    <location>
        <begin position="25"/>
        <end position="753"/>
    </location>
</feature>
<sequence length="753" mass="77256">MAKIKRQNVTLGITLLVTLLIVSAHQEVQSHSSIDASEHLKAQNVKTFGSGLITRCEHPGTGGYFISRDAFPYSRASIACNAQGGYLADLSTRNFLLASDLVLTCTGPNKRAWISSWDYTNRNDSPSDNRDCLSIFVGEAGPGGGVDNVCPGDRPVLCQLRPSSIIHTPSLNSSPSLTHTGTPAQNSHPYPVYPNKGYQNQLYPGSPDQGNPNHFNPNLAYPYPIAPYANNGAVDGQDNVCHDMDNNVCNVPVTILRTVTQSGMATTLTISNVRATVTIQDVVSTVMLDDIVSTVVLQGTPSTVTKTVNGVPVTSTVSGTPSTVTMIGTSTLPAAKPVTTTVTVPASDSDCTTSSGTTSGIWSFPFDVPGFSGPGSYTLSPGNVVNIHSDGSFSFVSGSAPLQTSATTSKTFTFPFNIPGFNGAGTYTLSPGNVVQVNSDGSYSFLQGSAPSSSTPAPINIGSSATPSSSTAFSFPFNVPDFKGPGIYTLSPGNVLQVNSNGSYSFLIGGTSSTGNSYVTTGSQPTSTGPNSAINNSGQSSLNSQPKLEDESLQYTSNVVTGGSSDTIILTPSQSEGSAGRLTSSSSVLSYTLSTRSDGMVTSVPVIPIGKNTDSSKLPTADLGNGNTISDYKGPGTYTVSPGNVISVGPAGDYTFISGTGVSGVNAGSTSLPSSNFPTTPVSPMSGITAPGFSLSTRSDGVVTSIPTGSIGQQTDSSKLPTADLGNGNTISDYKGPGTYTVSPGNVVSVGSA</sequence>
<reference evidence="3" key="1">
    <citation type="submission" date="2021-01" db="EMBL/GenBank/DDBJ databases">
        <title>Metabolic potential, ecology and presence of endohyphal bacteria is reflected in genomic diversity of Mucoromycotina.</title>
        <authorList>
            <person name="Muszewska A."/>
            <person name="Okrasinska A."/>
            <person name="Steczkiewicz K."/>
            <person name="Drgas O."/>
            <person name="Orlowska M."/>
            <person name="Perlinska-Lenart U."/>
            <person name="Aleksandrzak-Piekarczyk T."/>
            <person name="Szatraj K."/>
            <person name="Zielenkiewicz U."/>
            <person name="Pilsyk S."/>
            <person name="Malc E."/>
            <person name="Mieczkowski P."/>
            <person name="Kruszewska J.S."/>
            <person name="Biernat P."/>
            <person name="Pawlowska J."/>
        </authorList>
    </citation>
    <scope>NUCLEOTIDE SEQUENCE</scope>
    <source>
        <strain evidence="3">WA0000018081</strain>
    </source>
</reference>
<dbReference type="InterPro" id="IPR016187">
    <property type="entry name" value="CTDL_fold"/>
</dbReference>
<evidence type="ECO:0000256" key="2">
    <source>
        <dbReference type="SAM" id="SignalP"/>
    </source>
</evidence>
<feature type="signal peptide" evidence="2">
    <location>
        <begin position="1"/>
        <end position="24"/>
    </location>
</feature>
<organism evidence="3 4">
    <name type="scientific">Thamnidium elegans</name>
    <dbReference type="NCBI Taxonomy" id="101142"/>
    <lineage>
        <taxon>Eukaryota</taxon>
        <taxon>Fungi</taxon>
        <taxon>Fungi incertae sedis</taxon>
        <taxon>Mucoromycota</taxon>
        <taxon>Mucoromycotina</taxon>
        <taxon>Mucoromycetes</taxon>
        <taxon>Mucorales</taxon>
        <taxon>Mucorineae</taxon>
        <taxon>Mucoraceae</taxon>
        <taxon>Thamnidium</taxon>
    </lineage>
</organism>
<dbReference type="AlphaFoldDB" id="A0A8H7VZ92"/>
<keyword evidence="4" id="KW-1185">Reference proteome</keyword>
<evidence type="ECO:0000256" key="1">
    <source>
        <dbReference type="SAM" id="MobiDB-lite"/>
    </source>
</evidence>
<dbReference type="Proteomes" id="UP000613177">
    <property type="component" value="Unassembled WGS sequence"/>
</dbReference>